<dbReference type="RefSeq" id="WP_154534021.1">
    <property type="nucleotide sequence ID" value="NZ_VUNG01000014.1"/>
</dbReference>
<organism evidence="1 2">
    <name type="scientific">Hallella mizrahii</name>
    <dbReference type="NCBI Taxonomy" id="2606637"/>
    <lineage>
        <taxon>Bacteria</taxon>
        <taxon>Pseudomonadati</taxon>
        <taxon>Bacteroidota</taxon>
        <taxon>Bacteroidia</taxon>
        <taxon>Bacteroidales</taxon>
        <taxon>Prevotellaceae</taxon>
        <taxon>Hallella</taxon>
    </lineage>
</organism>
<name>A0A7K0KG39_9BACT</name>
<evidence type="ECO:0000313" key="2">
    <source>
        <dbReference type="Proteomes" id="UP000438914"/>
    </source>
</evidence>
<protein>
    <submittedName>
        <fullName evidence="1">DUF721 domain-containing protein</fullName>
    </submittedName>
</protein>
<dbReference type="Proteomes" id="UP000438914">
    <property type="component" value="Unassembled WGS sequence"/>
</dbReference>
<sequence length="96" mass="11219">MFKREVKPIGDLLKEMLRKEGLETPLLQRRIVDAWDVVTGHMISSYTREKFIRNQVLHVKIDNPALRQDLSMMHTQLTRRLNEAVGSSVISDVRVY</sequence>
<proteinExistence type="predicted"/>
<dbReference type="Pfam" id="PF05258">
    <property type="entry name" value="DciA"/>
    <property type="match status" value="1"/>
</dbReference>
<comment type="caution">
    <text evidence="1">The sequence shown here is derived from an EMBL/GenBank/DDBJ whole genome shotgun (WGS) entry which is preliminary data.</text>
</comment>
<keyword evidence="2" id="KW-1185">Reference proteome</keyword>
<dbReference type="PANTHER" id="PTHR36456:SF1">
    <property type="entry name" value="UPF0232 PROTEIN SCO3875"/>
    <property type="match status" value="1"/>
</dbReference>
<dbReference type="InterPro" id="IPR007922">
    <property type="entry name" value="DciA-like"/>
</dbReference>
<reference evidence="1 2" key="1">
    <citation type="submission" date="2019-08" db="EMBL/GenBank/DDBJ databases">
        <title>In-depth cultivation of the pig gut microbiome towards novel bacterial diversity and tailored functional studies.</title>
        <authorList>
            <person name="Wylensek D."/>
            <person name="Hitch T.C.A."/>
            <person name="Clavel T."/>
        </authorList>
    </citation>
    <scope>NUCLEOTIDE SEQUENCE [LARGE SCALE GENOMIC DNA]</scope>
    <source>
        <strain evidence="1 2">LKV-178-WT-2A</strain>
    </source>
</reference>
<evidence type="ECO:0000313" key="1">
    <source>
        <dbReference type="EMBL" id="MST84435.1"/>
    </source>
</evidence>
<dbReference type="PANTHER" id="PTHR36456">
    <property type="entry name" value="UPF0232 PROTEIN SCO3875"/>
    <property type="match status" value="1"/>
</dbReference>
<dbReference type="EMBL" id="VUNG01000014">
    <property type="protein sequence ID" value="MST84435.1"/>
    <property type="molecule type" value="Genomic_DNA"/>
</dbReference>
<gene>
    <name evidence="1" type="ORF">FYJ73_07095</name>
</gene>
<accession>A0A7K0KG39</accession>
<dbReference type="AlphaFoldDB" id="A0A7K0KG39"/>